<feature type="transmembrane region" description="Helical" evidence="1">
    <location>
        <begin position="29"/>
        <end position="48"/>
    </location>
</feature>
<evidence type="ECO:0000256" key="1">
    <source>
        <dbReference type="SAM" id="Phobius"/>
    </source>
</evidence>
<feature type="transmembrane region" description="Helical" evidence="1">
    <location>
        <begin position="90"/>
        <end position="115"/>
    </location>
</feature>
<keyword evidence="1" id="KW-0812">Transmembrane</keyword>
<dbReference type="EMBL" id="UOFB01000160">
    <property type="protein sequence ID" value="VAW46812.1"/>
    <property type="molecule type" value="Genomic_DNA"/>
</dbReference>
<protein>
    <recommendedName>
        <fullName evidence="2">DUF4395 domain-containing protein</fullName>
    </recommendedName>
</protein>
<proteinExistence type="predicted"/>
<accession>A0A3B0W6H4</accession>
<dbReference type="InterPro" id="IPR025508">
    <property type="entry name" value="DUF4395"/>
</dbReference>
<organism evidence="3">
    <name type="scientific">hydrothermal vent metagenome</name>
    <dbReference type="NCBI Taxonomy" id="652676"/>
    <lineage>
        <taxon>unclassified sequences</taxon>
        <taxon>metagenomes</taxon>
        <taxon>ecological metagenomes</taxon>
    </lineage>
</organism>
<feature type="transmembrane region" description="Helical" evidence="1">
    <location>
        <begin position="135"/>
        <end position="160"/>
    </location>
</feature>
<name>A0A3B0W6H4_9ZZZZ</name>
<evidence type="ECO:0000313" key="3">
    <source>
        <dbReference type="EMBL" id="VAW46812.1"/>
    </source>
</evidence>
<feature type="domain" description="DUF4395" evidence="2">
    <location>
        <begin position="87"/>
        <end position="211"/>
    </location>
</feature>
<gene>
    <name evidence="3" type="ORF">MNBD_GAMMA04-53</name>
</gene>
<sequence length="246" mass="28326">MSNVFKNLWFRDPNEPEIYINDVAMRMRAGILLIIPLFMGLTLFDVVYTSSWVVDGNTAVDTYETDWDSHIIYTVEATKRAYDYTVQTWVLFYALFEMIAGMFVFTARFSPTILFCSFLTRNQRPIWKPLAPKRFAWTLGASFITFCILFFNPEVFAGWVNTLFNQPLLPETENYIPSGIAVNLVWACIGLMWLEAVFGFCVGCKLHALLVKVGIFKAPCEACNNIDWDEIAQKHQEKQDSKSTQK</sequence>
<dbReference type="AlphaFoldDB" id="A0A3B0W6H4"/>
<keyword evidence="1" id="KW-0472">Membrane</keyword>
<reference evidence="3" key="1">
    <citation type="submission" date="2018-06" db="EMBL/GenBank/DDBJ databases">
        <authorList>
            <person name="Zhirakovskaya E."/>
        </authorList>
    </citation>
    <scope>NUCLEOTIDE SEQUENCE</scope>
</reference>
<dbReference type="Pfam" id="PF14340">
    <property type="entry name" value="DUF4395"/>
    <property type="match status" value="1"/>
</dbReference>
<keyword evidence="1" id="KW-1133">Transmembrane helix</keyword>
<feature type="transmembrane region" description="Helical" evidence="1">
    <location>
        <begin position="180"/>
        <end position="202"/>
    </location>
</feature>
<evidence type="ECO:0000259" key="2">
    <source>
        <dbReference type="Pfam" id="PF14340"/>
    </source>
</evidence>